<keyword evidence="10" id="KW-1185">Reference proteome</keyword>
<evidence type="ECO:0000256" key="4">
    <source>
        <dbReference type="ARBA" id="ARBA00022692"/>
    </source>
</evidence>
<dbReference type="InterPro" id="IPR000715">
    <property type="entry name" value="Glycosyl_transferase_4"/>
</dbReference>
<dbReference type="CDD" id="cd06853">
    <property type="entry name" value="GT_WecA_like"/>
    <property type="match status" value="1"/>
</dbReference>
<sequence length="383" mass="40502">MRLYLLIMAIAAAATYLATPLARLIAQRTGAVTPVRERDVHAVPTPRMGGLAMFAGLAVAFVLASRMPFLEDVFAGTVPWAILGCGALVCLLGAADDIWDLDWITKLVGQVLIAGLMAWQGVQLVQFPIFGLVIGSPRLSLLVTVLVVVIAVNAVNWVDGLDGLAAGVVAIGGIAFFVYTYLLTVNNNPTDFSNLATVLMASVVGVCLGFLPHNFHPARIFMGDSGAMLLGLTVAAAGIMVTGQINPAVLETEQALPAYVPIVLPVAVLLLPLIDVTVTAGRRLLSGKSPFHADRTHLHHKLLDHGHSHRRAVLIMYVWTAVVAFSAAALIVFPVWVVLACFVAGALLATIITVVRLPFAALRPGRDRAARDADQPVAHPPGP</sequence>
<comment type="caution">
    <text evidence="9">The sequence shown here is derived from an EMBL/GenBank/DDBJ whole genome shotgun (WGS) entry which is preliminary data.</text>
</comment>
<feature type="transmembrane region" description="Helical" evidence="8">
    <location>
        <begin position="73"/>
        <end position="95"/>
    </location>
</feature>
<evidence type="ECO:0000256" key="5">
    <source>
        <dbReference type="ARBA" id="ARBA00022989"/>
    </source>
</evidence>
<feature type="transmembrane region" description="Helical" evidence="8">
    <location>
        <begin position="258"/>
        <end position="278"/>
    </location>
</feature>
<reference evidence="9 10" key="1">
    <citation type="submission" date="2019-11" db="EMBL/GenBank/DDBJ databases">
        <authorList>
            <person name="Criscuolo A."/>
        </authorList>
    </citation>
    <scope>NUCLEOTIDE SEQUENCE [LARGE SCALE GENOMIC DNA]</scope>
    <source>
        <strain evidence="9">CIP111667</strain>
    </source>
</reference>
<name>A0A7M4DMN1_9MICO</name>
<dbReference type="PANTHER" id="PTHR22926:SF3">
    <property type="entry name" value="UNDECAPRENYL-PHOSPHATE ALPHA-N-ACETYLGLUCOSAMINYL 1-PHOSPHATE TRANSFERASE"/>
    <property type="match status" value="1"/>
</dbReference>
<dbReference type="Pfam" id="PF00953">
    <property type="entry name" value="Glycos_transf_4"/>
    <property type="match status" value="1"/>
</dbReference>
<dbReference type="GO" id="GO:0005886">
    <property type="term" value="C:plasma membrane"/>
    <property type="evidence" value="ECO:0007669"/>
    <property type="project" value="UniProtKB-SubCell"/>
</dbReference>
<feature type="transmembrane region" description="Helical" evidence="8">
    <location>
        <begin position="164"/>
        <end position="183"/>
    </location>
</feature>
<dbReference type="AlphaFoldDB" id="A0A7M4DMN1"/>
<evidence type="ECO:0000313" key="10">
    <source>
        <dbReference type="Proteomes" id="UP000419743"/>
    </source>
</evidence>
<keyword evidence="2" id="KW-1003">Cell membrane</keyword>
<feature type="transmembrane region" description="Helical" evidence="8">
    <location>
        <begin position="6"/>
        <end position="26"/>
    </location>
</feature>
<keyword evidence="3 9" id="KW-0808">Transferase</keyword>
<protein>
    <submittedName>
        <fullName evidence="9">Decaprenyl-phosphate N-acetylglucosaminephosphotransferase</fullName>
        <ecNumber evidence="9">2.7.8.35</ecNumber>
    </submittedName>
</protein>
<organism evidence="9 10">
    <name type="scientific">Occultella aeris</name>
    <dbReference type="NCBI Taxonomy" id="2761496"/>
    <lineage>
        <taxon>Bacteria</taxon>
        <taxon>Bacillati</taxon>
        <taxon>Actinomycetota</taxon>
        <taxon>Actinomycetes</taxon>
        <taxon>Micrococcales</taxon>
        <taxon>Ruaniaceae</taxon>
        <taxon>Occultella</taxon>
    </lineage>
</organism>
<keyword evidence="6 8" id="KW-0472">Membrane</keyword>
<dbReference type="RefSeq" id="WP_156742089.1">
    <property type="nucleotide sequence ID" value="NZ_CACRYJ010000050.1"/>
</dbReference>
<feature type="transmembrane region" description="Helical" evidence="8">
    <location>
        <begin position="139"/>
        <end position="157"/>
    </location>
</feature>
<accession>A0A7M4DMN1</accession>
<proteinExistence type="predicted"/>
<feature type="binding site" evidence="7">
    <location>
        <position position="156"/>
    </location>
    <ligand>
        <name>Mg(2+)</name>
        <dbReference type="ChEBI" id="CHEBI:18420"/>
    </ligand>
</feature>
<comment type="subcellular location">
    <subcellularLocation>
        <location evidence="1">Cell membrane</location>
        <topology evidence="1">Multi-pass membrane protein</topology>
    </subcellularLocation>
</comment>
<evidence type="ECO:0000256" key="1">
    <source>
        <dbReference type="ARBA" id="ARBA00004651"/>
    </source>
</evidence>
<evidence type="ECO:0000256" key="6">
    <source>
        <dbReference type="ARBA" id="ARBA00023136"/>
    </source>
</evidence>
<evidence type="ECO:0000313" key="9">
    <source>
        <dbReference type="EMBL" id="VZO38675.1"/>
    </source>
</evidence>
<dbReference type="GO" id="GO:0071555">
    <property type="term" value="P:cell wall organization"/>
    <property type="evidence" value="ECO:0007669"/>
    <property type="project" value="TreeGrafter"/>
</dbReference>
<feature type="transmembrane region" description="Helical" evidence="8">
    <location>
        <begin position="312"/>
        <end position="331"/>
    </location>
</feature>
<dbReference type="GO" id="GO:0009103">
    <property type="term" value="P:lipopolysaccharide biosynthetic process"/>
    <property type="evidence" value="ECO:0007669"/>
    <property type="project" value="TreeGrafter"/>
</dbReference>
<feature type="transmembrane region" description="Helical" evidence="8">
    <location>
        <begin position="337"/>
        <end position="359"/>
    </location>
</feature>
<dbReference type="GO" id="GO:0044038">
    <property type="term" value="P:cell wall macromolecule biosynthetic process"/>
    <property type="evidence" value="ECO:0007669"/>
    <property type="project" value="TreeGrafter"/>
</dbReference>
<evidence type="ECO:0000256" key="2">
    <source>
        <dbReference type="ARBA" id="ARBA00022475"/>
    </source>
</evidence>
<feature type="transmembrane region" description="Helical" evidence="8">
    <location>
        <begin position="107"/>
        <end position="133"/>
    </location>
</feature>
<dbReference type="GO" id="GO:0016780">
    <property type="term" value="F:phosphotransferase activity, for other substituted phosphate groups"/>
    <property type="evidence" value="ECO:0007669"/>
    <property type="project" value="InterPro"/>
</dbReference>
<keyword evidence="7" id="KW-0479">Metal-binding</keyword>
<dbReference type="PANTHER" id="PTHR22926">
    <property type="entry name" value="PHOSPHO-N-ACETYLMURAMOYL-PENTAPEPTIDE-TRANSFERASE"/>
    <property type="match status" value="1"/>
</dbReference>
<feature type="binding site" evidence="7">
    <location>
        <position position="224"/>
    </location>
    <ligand>
        <name>Mg(2+)</name>
        <dbReference type="ChEBI" id="CHEBI:18420"/>
    </ligand>
</feature>
<feature type="transmembrane region" description="Helical" evidence="8">
    <location>
        <begin position="47"/>
        <end position="67"/>
    </location>
</feature>
<evidence type="ECO:0000256" key="7">
    <source>
        <dbReference type="PIRSR" id="PIRSR600715-1"/>
    </source>
</evidence>
<dbReference type="GO" id="GO:0046872">
    <property type="term" value="F:metal ion binding"/>
    <property type="evidence" value="ECO:0007669"/>
    <property type="project" value="UniProtKB-KW"/>
</dbReference>
<keyword evidence="5 8" id="KW-1133">Transmembrane helix</keyword>
<evidence type="ECO:0000256" key="3">
    <source>
        <dbReference type="ARBA" id="ARBA00022679"/>
    </source>
</evidence>
<evidence type="ECO:0000256" key="8">
    <source>
        <dbReference type="SAM" id="Phobius"/>
    </source>
</evidence>
<dbReference type="Proteomes" id="UP000419743">
    <property type="component" value="Unassembled WGS sequence"/>
</dbReference>
<keyword evidence="7" id="KW-0460">Magnesium</keyword>
<dbReference type="EC" id="2.7.8.35" evidence="9"/>
<dbReference type="EMBL" id="CACRYJ010000050">
    <property type="protein sequence ID" value="VZO38675.1"/>
    <property type="molecule type" value="Genomic_DNA"/>
</dbReference>
<gene>
    <name evidence="9" type="primary">wecA</name>
    <name evidence="9" type="ORF">HALOF300_03407</name>
</gene>
<feature type="transmembrane region" description="Helical" evidence="8">
    <location>
        <begin position="227"/>
        <end position="246"/>
    </location>
</feature>
<keyword evidence="4 8" id="KW-0812">Transmembrane</keyword>
<comment type="cofactor">
    <cofactor evidence="7">
        <name>Mg(2+)</name>
        <dbReference type="ChEBI" id="CHEBI:18420"/>
    </cofactor>
</comment>
<feature type="transmembrane region" description="Helical" evidence="8">
    <location>
        <begin position="195"/>
        <end position="215"/>
    </location>
</feature>